<protein>
    <submittedName>
        <fullName evidence="1">Uncharacterized protein</fullName>
    </submittedName>
</protein>
<dbReference type="RefSeq" id="WP_374343492.1">
    <property type="nucleotide sequence ID" value="NZ_JBHTLQ010000026.1"/>
</dbReference>
<name>A0ABW3T2G5_9CAUL</name>
<keyword evidence="2" id="KW-1185">Reference proteome</keyword>
<dbReference type="EMBL" id="JBHTLQ010000026">
    <property type="protein sequence ID" value="MFD1191364.1"/>
    <property type="molecule type" value="Genomic_DNA"/>
</dbReference>
<evidence type="ECO:0000313" key="1">
    <source>
        <dbReference type="EMBL" id="MFD1191364.1"/>
    </source>
</evidence>
<evidence type="ECO:0000313" key="2">
    <source>
        <dbReference type="Proteomes" id="UP001597216"/>
    </source>
</evidence>
<organism evidence="1 2">
    <name type="scientific">Phenylobacterium conjunctum</name>
    <dbReference type="NCBI Taxonomy" id="1298959"/>
    <lineage>
        <taxon>Bacteria</taxon>
        <taxon>Pseudomonadati</taxon>
        <taxon>Pseudomonadota</taxon>
        <taxon>Alphaproteobacteria</taxon>
        <taxon>Caulobacterales</taxon>
        <taxon>Caulobacteraceae</taxon>
        <taxon>Phenylobacterium</taxon>
    </lineage>
</organism>
<proteinExistence type="predicted"/>
<accession>A0ABW3T2G5</accession>
<sequence length="152" mass="17231">MKSSEIEIAFPVLGFTPDLENWGFPDLNRLTKCGTRTLKENKQDGMEIVDAQGRCWRVLSIRRLGRAGSILNLIPGFGPPQFRIEQELEALPPVPLAELKRRARASMEKFQVDYMGFDGDEEAFADRMRQLEAAPSYAELYDVVGADTFEPY</sequence>
<comment type="caution">
    <text evidence="1">The sequence shown here is derived from an EMBL/GenBank/DDBJ whole genome shotgun (WGS) entry which is preliminary data.</text>
</comment>
<reference evidence="2" key="1">
    <citation type="journal article" date="2019" name="Int. J. Syst. Evol. Microbiol.">
        <title>The Global Catalogue of Microorganisms (GCM) 10K type strain sequencing project: providing services to taxonomists for standard genome sequencing and annotation.</title>
        <authorList>
            <consortium name="The Broad Institute Genomics Platform"/>
            <consortium name="The Broad Institute Genome Sequencing Center for Infectious Disease"/>
            <person name="Wu L."/>
            <person name="Ma J."/>
        </authorList>
    </citation>
    <scope>NUCLEOTIDE SEQUENCE [LARGE SCALE GENOMIC DNA]</scope>
    <source>
        <strain evidence="2">CCUG 55074</strain>
    </source>
</reference>
<gene>
    <name evidence="1" type="ORF">ACFQ27_12310</name>
</gene>
<dbReference type="Proteomes" id="UP001597216">
    <property type="component" value="Unassembled WGS sequence"/>
</dbReference>